<evidence type="ECO:0000313" key="2">
    <source>
        <dbReference type="EMBL" id="HIV03855.1"/>
    </source>
</evidence>
<dbReference type="GO" id="GO:0006259">
    <property type="term" value="P:DNA metabolic process"/>
    <property type="evidence" value="ECO:0007669"/>
    <property type="project" value="UniProtKB-ARBA"/>
</dbReference>
<dbReference type="SMART" id="SM00479">
    <property type="entry name" value="EXOIII"/>
    <property type="match status" value="1"/>
</dbReference>
<keyword evidence="2" id="KW-0540">Nuclease</keyword>
<reference evidence="2" key="2">
    <citation type="journal article" date="2021" name="PeerJ">
        <title>Extensive microbial diversity within the chicken gut microbiome revealed by metagenomics and culture.</title>
        <authorList>
            <person name="Gilroy R."/>
            <person name="Ravi A."/>
            <person name="Getino M."/>
            <person name="Pursley I."/>
            <person name="Horton D.L."/>
            <person name="Alikhan N.F."/>
            <person name="Baker D."/>
            <person name="Gharbi K."/>
            <person name="Hall N."/>
            <person name="Watson M."/>
            <person name="Adriaenssens E.M."/>
            <person name="Foster-Nyarko E."/>
            <person name="Jarju S."/>
            <person name="Secka A."/>
            <person name="Antonio M."/>
            <person name="Oren A."/>
            <person name="Chaudhuri R.R."/>
            <person name="La Ragione R."/>
            <person name="Hildebrand F."/>
            <person name="Pallen M.J."/>
        </authorList>
    </citation>
    <scope>NUCLEOTIDE SEQUENCE</scope>
    <source>
        <strain evidence="2">10669</strain>
    </source>
</reference>
<organism evidence="2 3">
    <name type="scientific">Candidatus Spyradosoma merdigallinarum</name>
    <dbReference type="NCBI Taxonomy" id="2840950"/>
    <lineage>
        <taxon>Bacteria</taxon>
        <taxon>Pseudomonadati</taxon>
        <taxon>Verrucomicrobiota</taxon>
        <taxon>Opitutia</taxon>
        <taxon>Opitutia incertae sedis</taxon>
        <taxon>Candidatus Spyradosoma</taxon>
    </lineage>
</organism>
<dbReference type="CDD" id="cd06127">
    <property type="entry name" value="DEDDh"/>
    <property type="match status" value="1"/>
</dbReference>
<evidence type="ECO:0000313" key="3">
    <source>
        <dbReference type="Proteomes" id="UP000886812"/>
    </source>
</evidence>
<sequence length="223" mass="25230">MDWKDVKIHVLDFEGSARSGIVEYGVATLLGGNIVATATRLCSVREPIPPEESEVHGIFDDDVEGCPPIDADWALFRRLRKTGLLGSHHAPAEIGMISTVWPFPGDVPDFSLESRPPINDWGPWIDTCRIAKRWFPHEPRHGLSTLIERFELEDRLEADAKKFCPKKRARYHCALYDAIAAAHLLVNMCEHPSFAQSSILDLVEASTSRRRFRDRIQGELDLF</sequence>
<feature type="domain" description="Exonuclease" evidence="1">
    <location>
        <begin position="7"/>
        <end position="194"/>
    </location>
</feature>
<accession>A0A9D1NIS2</accession>
<dbReference type="InterPro" id="IPR012337">
    <property type="entry name" value="RNaseH-like_sf"/>
</dbReference>
<dbReference type="AlphaFoldDB" id="A0A9D1NIS2"/>
<protein>
    <submittedName>
        <fullName evidence="2">3'-5' exonuclease</fullName>
    </submittedName>
</protein>
<comment type="caution">
    <text evidence="2">The sequence shown here is derived from an EMBL/GenBank/DDBJ whole genome shotgun (WGS) entry which is preliminary data.</text>
</comment>
<proteinExistence type="predicted"/>
<keyword evidence="2" id="KW-0269">Exonuclease</keyword>
<dbReference type="Gene3D" id="3.30.420.10">
    <property type="entry name" value="Ribonuclease H-like superfamily/Ribonuclease H"/>
    <property type="match status" value="1"/>
</dbReference>
<evidence type="ECO:0000259" key="1">
    <source>
        <dbReference type="SMART" id="SM00479"/>
    </source>
</evidence>
<dbReference type="Proteomes" id="UP000886812">
    <property type="component" value="Unassembled WGS sequence"/>
</dbReference>
<dbReference type="SUPFAM" id="SSF53098">
    <property type="entry name" value="Ribonuclease H-like"/>
    <property type="match status" value="1"/>
</dbReference>
<dbReference type="InterPro" id="IPR036397">
    <property type="entry name" value="RNaseH_sf"/>
</dbReference>
<dbReference type="GO" id="GO:0004527">
    <property type="term" value="F:exonuclease activity"/>
    <property type="evidence" value="ECO:0007669"/>
    <property type="project" value="UniProtKB-KW"/>
</dbReference>
<dbReference type="GO" id="GO:0003676">
    <property type="term" value="F:nucleic acid binding"/>
    <property type="evidence" value="ECO:0007669"/>
    <property type="project" value="InterPro"/>
</dbReference>
<reference evidence="2" key="1">
    <citation type="submission" date="2020-10" db="EMBL/GenBank/DDBJ databases">
        <authorList>
            <person name="Gilroy R."/>
        </authorList>
    </citation>
    <scope>NUCLEOTIDE SEQUENCE</scope>
    <source>
        <strain evidence="2">10669</strain>
    </source>
</reference>
<name>A0A9D1NIS2_9BACT</name>
<keyword evidence="2" id="KW-0378">Hydrolase</keyword>
<dbReference type="EMBL" id="DVOG01000048">
    <property type="protein sequence ID" value="HIV03855.1"/>
    <property type="molecule type" value="Genomic_DNA"/>
</dbReference>
<dbReference type="InterPro" id="IPR013520">
    <property type="entry name" value="Ribonucl_H"/>
</dbReference>
<gene>
    <name evidence="2" type="ORF">IAC75_01745</name>
</gene>